<evidence type="ECO:0000313" key="1">
    <source>
        <dbReference type="EMBL" id="KAJ4483540.1"/>
    </source>
</evidence>
<proteinExistence type="predicted"/>
<reference evidence="1" key="1">
    <citation type="submission" date="2022-08" db="EMBL/GenBank/DDBJ databases">
        <title>A Global Phylogenomic Analysis of the Shiitake Genus Lentinula.</title>
        <authorList>
            <consortium name="DOE Joint Genome Institute"/>
            <person name="Sierra-Patev S."/>
            <person name="Min B."/>
            <person name="Naranjo-Ortiz M."/>
            <person name="Looney B."/>
            <person name="Konkel Z."/>
            <person name="Slot J.C."/>
            <person name="Sakamoto Y."/>
            <person name="Steenwyk J.L."/>
            <person name="Rokas A."/>
            <person name="Carro J."/>
            <person name="Camarero S."/>
            <person name="Ferreira P."/>
            <person name="Molpeceres G."/>
            <person name="Ruiz-Duenas F.J."/>
            <person name="Serrano A."/>
            <person name="Henrissat B."/>
            <person name="Drula E."/>
            <person name="Hughes K.W."/>
            <person name="Mata J.L."/>
            <person name="Ishikawa N.K."/>
            <person name="Vargas-Isla R."/>
            <person name="Ushijima S."/>
            <person name="Smith C.A."/>
            <person name="Ahrendt S."/>
            <person name="Andreopoulos W."/>
            <person name="He G."/>
            <person name="Labutti K."/>
            <person name="Lipzen A."/>
            <person name="Ng V."/>
            <person name="Riley R."/>
            <person name="Sandor L."/>
            <person name="Barry K."/>
            <person name="Martinez A.T."/>
            <person name="Xiao Y."/>
            <person name="Gibbons J.G."/>
            <person name="Terashima K."/>
            <person name="Grigoriev I.V."/>
            <person name="Hibbett D.S."/>
        </authorList>
    </citation>
    <scope>NUCLEOTIDE SEQUENCE</scope>
    <source>
        <strain evidence="1">JLM2183</strain>
    </source>
</reference>
<gene>
    <name evidence="1" type="ORF">J3R30DRAFT_3402217</name>
</gene>
<accession>A0A9W9AKF4</accession>
<name>A0A9W9AKF4_9AGAR</name>
<sequence length="141" mass="15629">MYLTMERMAGMNAPLEQVLGHPIAAIDTAQKIVLSDGTIILNEEVGDSLDTVMGDTESSNDDLVDINKCLDLLLLPEADLNRMAQEKLTEQMGILIDSSKYDEITRTGEAIELEYINNVLRLHALNGRPKQPSTRMEVSLL</sequence>
<dbReference type="EMBL" id="JAOTPV010000004">
    <property type="protein sequence ID" value="KAJ4483540.1"/>
    <property type="molecule type" value="Genomic_DNA"/>
</dbReference>
<evidence type="ECO:0000313" key="2">
    <source>
        <dbReference type="Proteomes" id="UP001150266"/>
    </source>
</evidence>
<comment type="caution">
    <text evidence="1">The sequence shown here is derived from an EMBL/GenBank/DDBJ whole genome shotgun (WGS) entry which is preliminary data.</text>
</comment>
<dbReference type="AlphaFoldDB" id="A0A9W9AKF4"/>
<organism evidence="1 2">
    <name type="scientific">Lentinula aciculospora</name>
    <dbReference type="NCBI Taxonomy" id="153920"/>
    <lineage>
        <taxon>Eukaryota</taxon>
        <taxon>Fungi</taxon>
        <taxon>Dikarya</taxon>
        <taxon>Basidiomycota</taxon>
        <taxon>Agaricomycotina</taxon>
        <taxon>Agaricomycetes</taxon>
        <taxon>Agaricomycetidae</taxon>
        <taxon>Agaricales</taxon>
        <taxon>Marasmiineae</taxon>
        <taxon>Omphalotaceae</taxon>
        <taxon>Lentinula</taxon>
    </lineage>
</organism>
<dbReference type="Proteomes" id="UP001150266">
    <property type="component" value="Unassembled WGS sequence"/>
</dbReference>
<keyword evidence="2" id="KW-1185">Reference proteome</keyword>
<protein>
    <submittedName>
        <fullName evidence="1">Uncharacterized protein</fullName>
    </submittedName>
</protein>